<dbReference type="Proteomes" id="UP000058925">
    <property type="component" value="Chromosome"/>
</dbReference>
<organism evidence="1 2">
    <name type="scientific">Candidatus Nitrosocosmicus oleophilus</name>
    <dbReference type="NCBI Taxonomy" id="1353260"/>
    <lineage>
        <taxon>Archaea</taxon>
        <taxon>Nitrososphaerota</taxon>
        <taxon>Nitrososphaeria</taxon>
        <taxon>Nitrososphaerales</taxon>
        <taxon>Nitrososphaeraceae</taxon>
        <taxon>Candidatus Nitrosocosmicus</taxon>
    </lineage>
</organism>
<proteinExistence type="predicted"/>
<protein>
    <submittedName>
        <fullName evidence="1">Uncharacterized protein</fullName>
    </submittedName>
</protein>
<dbReference type="EMBL" id="CP012850">
    <property type="protein sequence ID" value="ALI35324.1"/>
    <property type="molecule type" value="Genomic_DNA"/>
</dbReference>
<name>A0A654LV53_9ARCH</name>
<keyword evidence="2" id="KW-1185">Reference proteome</keyword>
<accession>A0A654LV53</accession>
<sequence length="156" mass="18111">MYNNLDGNVFYAEVKYNEKNKTISLVKGHGWAFNGKSAWKSILERWPNETKDWVGSNYFCYLCVKGFKNNPFNYFPHEEQQVTNPKDIILLSYNPFGIQEHLNKNATVATYELNYGKGRTIALGIYSDDIIENGQFDRFFDSLIVKYGLHNDTLSK</sequence>
<evidence type="ECO:0000313" key="2">
    <source>
        <dbReference type="Proteomes" id="UP000058925"/>
    </source>
</evidence>
<evidence type="ECO:0000313" key="1">
    <source>
        <dbReference type="EMBL" id="ALI35324.1"/>
    </source>
</evidence>
<reference evidence="2" key="1">
    <citation type="submission" date="2015-10" db="EMBL/GenBank/DDBJ databases">
        <title>Niche specialization of a soil ammonia-oxidizing archaeon, Candidatus Nitrosocosmicus oleophilus.</title>
        <authorList>
            <person name="Jung M.-Y."/>
            <person name="Rhee S.-K."/>
        </authorList>
    </citation>
    <scope>NUCLEOTIDE SEQUENCE [LARGE SCALE GENOMIC DNA]</scope>
    <source>
        <strain evidence="2">MY3</strain>
    </source>
</reference>
<gene>
    <name evidence="1" type="ORF">NMY3_01119</name>
</gene>
<dbReference type="AlphaFoldDB" id="A0A654LV53"/>
<dbReference type="KEGG" id="taa:NMY3_01119"/>